<feature type="domain" description="3-keto-alpha-glucoside-1,2-lyase/3-keto-2-hydroxy-glucal hydratase" evidence="2">
    <location>
        <begin position="69"/>
        <end position="259"/>
    </location>
</feature>
<gene>
    <name evidence="3" type="ORF">ACFFJP_06720</name>
</gene>
<dbReference type="EMBL" id="JBHLXP010000001">
    <property type="protein sequence ID" value="MFC0047977.1"/>
    <property type="molecule type" value="Genomic_DNA"/>
</dbReference>
<feature type="chain" id="PRO_5047105725" evidence="1">
    <location>
        <begin position="22"/>
        <end position="261"/>
    </location>
</feature>
<dbReference type="Pfam" id="PF06439">
    <property type="entry name" value="3keto-disac_hyd"/>
    <property type="match status" value="1"/>
</dbReference>
<evidence type="ECO:0000313" key="3">
    <source>
        <dbReference type="EMBL" id="MFC0047977.1"/>
    </source>
</evidence>
<reference evidence="3 4" key="1">
    <citation type="submission" date="2024-09" db="EMBL/GenBank/DDBJ databases">
        <authorList>
            <person name="Sun Q."/>
            <person name="Mori K."/>
        </authorList>
    </citation>
    <scope>NUCLEOTIDE SEQUENCE [LARGE SCALE GENOMIC DNA]</scope>
    <source>
        <strain evidence="3 4">KCTC 23315</strain>
    </source>
</reference>
<sequence>MQNFSFFLGALALITSPLTLAQYKAFPTAAELAKMTDAERHAQAARTEVWTPVPPVVSFNQNNVPSDAIPLLGNSLSAWRAVKDGGAAPWQLKDGVMTVLPGSGDIRTAENFCDIQLHLEWQSPPADPAKTGQMRNNSGIFFQDKYEVQILDSYQNPTYPNGQAGAVYKQSIPLVNATMPTGQWQVYDIIYKAPRFDGNKRLSPGYVTVLHNGVLLQNHTEIAGTTEWIGPPQQPAHGCAPLKLQDHGDKVSFRNIWVRKL</sequence>
<evidence type="ECO:0000313" key="4">
    <source>
        <dbReference type="Proteomes" id="UP001589813"/>
    </source>
</evidence>
<evidence type="ECO:0000259" key="2">
    <source>
        <dbReference type="Pfam" id="PF06439"/>
    </source>
</evidence>
<comment type="caution">
    <text evidence="3">The sequence shown here is derived from an EMBL/GenBank/DDBJ whole genome shotgun (WGS) entry which is preliminary data.</text>
</comment>
<dbReference type="RefSeq" id="WP_377241727.1">
    <property type="nucleotide sequence ID" value="NZ_JBHLXP010000001.1"/>
</dbReference>
<protein>
    <submittedName>
        <fullName evidence="3">DUF1080 domain-containing protein</fullName>
    </submittedName>
</protein>
<dbReference type="Gene3D" id="2.60.120.560">
    <property type="entry name" value="Exo-inulinase, domain 1"/>
    <property type="match status" value="1"/>
</dbReference>
<proteinExistence type="predicted"/>
<accession>A0ABV6BD12</accession>
<name>A0ABV6BD12_9GAMM</name>
<organism evidence="3 4">
    <name type="scientific">Rheinheimera tilapiae</name>
    <dbReference type="NCBI Taxonomy" id="875043"/>
    <lineage>
        <taxon>Bacteria</taxon>
        <taxon>Pseudomonadati</taxon>
        <taxon>Pseudomonadota</taxon>
        <taxon>Gammaproteobacteria</taxon>
        <taxon>Chromatiales</taxon>
        <taxon>Chromatiaceae</taxon>
        <taxon>Rheinheimera</taxon>
    </lineage>
</organism>
<feature type="signal peptide" evidence="1">
    <location>
        <begin position="1"/>
        <end position="21"/>
    </location>
</feature>
<keyword evidence="4" id="KW-1185">Reference proteome</keyword>
<evidence type="ECO:0000256" key="1">
    <source>
        <dbReference type="SAM" id="SignalP"/>
    </source>
</evidence>
<keyword evidence="1" id="KW-0732">Signal</keyword>
<dbReference type="Proteomes" id="UP001589813">
    <property type="component" value="Unassembled WGS sequence"/>
</dbReference>
<dbReference type="InterPro" id="IPR010496">
    <property type="entry name" value="AL/BT2_dom"/>
</dbReference>